<sequence length="71" mass="7690">MFSIGQQNLKHISVDEVVRGNVISIDGSPRTAAIVESCEEQGPNVVVKLIGESPVLVSKDRRVSVFSHSSR</sequence>
<name>A0A3G4V6R5_9VIBR</name>
<protein>
    <submittedName>
        <fullName evidence="1">Uncharacterized protein</fullName>
    </submittedName>
</protein>
<gene>
    <name evidence="1" type="ORF">ECB94_03785</name>
</gene>
<dbReference type="AlphaFoldDB" id="A0A3G4V6R5"/>
<accession>A0A3G4V6R5</accession>
<proteinExistence type="predicted"/>
<reference evidence="1 2" key="1">
    <citation type="submission" date="2018-11" db="EMBL/GenBank/DDBJ databases">
        <title>Complete Genome Sequence of Vbrio mediterranei 117-T6: a Potential Pathogen Bacteria Isolated from the Conchocelis of Pyropia.</title>
        <authorList>
            <person name="Liu Q."/>
        </authorList>
    </citation>
    <scope>NUCLEOTIDE SEQUENCE [LARGE SCALE GENOMIC DNA]</scope>
    <source>
        <strain evidence="1 2">117-T6</strain>
    </source>
</reference>
<evidence type="ECO:0000313" key="1">
    <source>
        <dbReference type="EMBL" id="AYV20476.1"/>
    </source>
</evidence>
<dbReference type="RefSeq" id="WP_124940024.1">
    <property type="nucleotide sequence ID" value="NZ_CP033577.1"/>
</dbReference>
<dbReference type="EMBL" id="CP033577">
    <property type="protein sequence ID" value="AYV20476.1"/>
    <property type="molecule type" value="Genomic_DNA"/>
</dbReference>
<organism evidence="1 2">
    <name type="scientific">Vibrio mediterranei</name>
    <dbReference type="NCBI Taxonomy" id="689"/>
    <lineage>
        <taxon>Bacteria</taxon>
        <taxon>Pseudomonadati</taxon>
        <taxon>Pseudomonadota</taxon>
        <taxon>Gammaproteobacteria</taxon>
        <taxon>Vibrionales</taxon>
        <taxon>Vibrionaceae</taxon>
        <taxon>Vibrio</taxon>
    </lineage>
</organism>
<dbReference type="Proteomes" id="UP000279760">
    <property type="component" value="Chromosome 1"/>
</dbReference>
<evidence type="ECO:0000313" key="2">
    <source>
        <dbReference type="Proteomes" id="UP000279760"/>
    </source>
</evidence>